<sequence length="191" mass="20464">MAAASVLTHHRDALAEFTDRVHRITDDQWTAATPCTEWNVRDLVNHLVSEQLWAVPLVRDGATIAEVGDAYDGDVLGDDPVGVWDRTSRAAHEAFAAPGALERTVQLSYGESTAAAYCAQMTTDLVVHTWDLARAIGAPERLPQALIDAAVREVAPYAADLDKSGVFAPAVEPPPGADAQTKLLCLLGRNP</sequence>
<dbReference type="EMBL" id="JACTVJ010000006">
    <property type="protein sequence ID" value="MBC9713386.1"/>
    <property type="molecule type" value="Genomic_DNA"/>
</dbReference>
<dbReference type="InterPro" id="IPR017517">
    <property type="entry name" value="Maleyloyr_isom"/>
</dbReference>
<keyword evidence="3" id="KW-1185">Reference proteome</keyword>
<dbReference type="SUPFAM" id="SSF109854">
    <property type="entry name" value="DinB/YfiT-like putative metalloenzymes"/>
    <property type="match status" value="1"/>
</dbReference>
<dbReference type="Proteomes" id="UP000642284">
    <property type="component" value="Unassembled WGS sequence"/>
</dbReference>
<proteinExistence type="predicted"/>
<organism evidence="2 3">
    <name type="scientific">Streptomyces polyasparticus</name>
    <dbReference type="NCBI Taxonomy" id="2767826"/>
    <lineage>
        <taxon>Bacteria</taxon>
        <taxon>Bacillati</taxon>
        <taxon>Actinomycetota</taxon>
        <taxon>Actinomycetes</taxon>
        <taxon>Kitasatosporales</taxon>
        <taxon>Streptomycetaceae</taxon>
        <taxon>Streptomyces</taxon>
    </lineage>
</organism>
<dbReference type="InterPro" id="IPR017520">
    <property type="entry name" value="CHP03086"/>
</dbReference>
<feature type="domain" description="Mycothiol-dependent maleylpyruvate isomerase metal-binding" evidence="1">
    <location>
        <begin position="11"/>
        <end position="133"/>
    </location>
</feature>
<name>A0ABR7SD18_9ACTN</name>
<dbReference type="RefSeq" id="WP_187813877.1">
    <property type="nucleotide sequence ID" value="NZ_JACTVJ010000006.1"/>
</dbReference>
<evidence type="ECO:0000313" key="2">
    <source>
        <dbReference type="EMBL" id="MBC9713386.1"/>
    </source>
</evidence>
<reference evidence="2 3" key="1">
    <citation type="submission" date="2020-08" db="EMBL/GenBank/DDBJ databases">
        <title>Genemic of Streptomyces polyaspartic.</title>
        <authorList>
            <person name="Liu W."/>
        </authorList>
    </citation>
    <scope>NUCLEOTIDE SEQUENCE [LARGE SCALE GENOMIC DNA]</scope>
    <source>
        <strain evidence="2 3">TRM66268-LWL</strain>
    </source>
</reference>
<dbReference type="NCBIfam" id="TIGR03083">
    <property type="entry name" value="maleylpyruvate isomerase family mycothiol-dependent enzyme"/>
    <property type="match status" value="1"/>
</dbReference>
<dbReference type="NCBIfam" id="TIGR03086">
    <property type="entry name" value="TIGR03086 family metal-binding protein"/>
    <property type="match status" value="1"/>
</dbReference>
<dbReference type="InterPro" id="IPR024344">
    <property type="entry name" value="MDMPI_metal-binding"/>
</dbReference>
<comment type="caution">
    <text evidence="2">The sequence shown here is derived from an EMBL/GenBank/DDBJ whole genome shotgun (WGS) entry which is preliminary data.</text>
</comment>
<gene>
    <name evidence="2" type="ORF">H9Y04_12475</name>
</gene>
<accession>A0ABR7SD18</accession>
<dbReference type="Pfam" id="PF11716">
    <property type="entry name" value="MDMPI_N"/>
    <property type="match status" value="1"/>
</dbReference>
<evidence type="ECO:0000259" key="1">
    <source>
        <dbReference type="Pfam" id="PF11716"/>
    </source>
</evidence>
<dbReference type="InterPro" id="IPR034660">
    <property type="entry name" value="DinB/YfiT-like"/>
</dbReference>
<evidence type="ECO:0000313" key="3">
    <source>
        <dbReference type="Proteomes" id="UP000642284"/>
    </source>
</evidence>
<protein>
    <submittedName>
        <fullName evidence="2">TIGR03086 family protein</fullName>
    </submittedName>
</protein>
<dbReference type="Gene3D" id="1.20.120.450">
    <property type="entry name" value="dinb family like domain"/>
    <property type="match status" value="1"/>
</dbReference>